<name>A0A1I1NZC4_9CLOT</name>
<accession>A0A1I1NZC4</accession>
<keyword evidence="1" id="KW-0812">Transmembrane</keyword>
<dbReference type="AlphaFoldDB" id="A0A1I1NZC4"/>
<feature type="transmembrane region" description="Helical" evidence="1">
    <location>
        <begin position="98"/>
        <end position="118"/>
    </location>
</feature>
<keyword evidence="1" id="KW-1133">Transmembrane helix</keyword>
<feature type="transmembrane region" description="Helical" evidence="1">
    <location>
        <begin position="130"/>
        <end position="155"/>
    </location>
</feature>
<feature type="transmembrane region" description="Helical" evidence="1">
    <location>
        <begin position="167"/>
        <end position="190"/>
    </location>
</feature>
<dbReference type="STRING" id="119641.SAMN05421842_11769"/>
<feature type="transmembrane region" description="Helical" evidence="1">
    <location>
        <begin position="58"/>
        <end position="78"/>
    </location>
</feature>
<protein>
    <submittedName>
        <fullName evidence="2">Uncharacterized protein</fullName>
    </submittedName>
</protein>
<evidence type="ECO:0000256" key="1">
    <source>
        <dbReference type="SAM" id="Phobius"/>
    </source>
</evidence>
<keyword evidence="3" id="KW-1185">Reference proteome</keyword>
<evidence type="ECO:0000313" key="3">
    <source>
        <dbReference type="Proteomes" id="UP000199263"/>
    </source>
</evidence>
<dbReference type="EMBL" id="FOMG01000017">
    <property type="protein sequence ID" value="SFD02907.1"/>
    <property type="molecule type" value="Genomic_DNA"/>
</dbReference>
<reference evidence="2 3" key="1">
    <citation type="submission" date="2016-10" db="EMBL/GenBank/DDBJ databases">
        <authorList>
            <person name="de Groot N.N."/>
        </authorList>
    </citation>
    <scope>NUCLEOTIDE SEQUENCE [LARGE SCALE GENOMIC DNA]</scope>
    <source>
        <strain evidence="2 3">DSM 12992</strain>
    </source>
</reference>
<dbReference type="Proteomes" id="UP000199263">
    <property type="component" value="Unassembled WGS sequence"/>
</dbReference>
<feature type="transmembrane region" description="Helical" evidence="1">
    <location>
        <begin position="12"/>
        <end position="31"/>
    </location>
</feature>
<feature type="transmembrane region" description="Helical" evidence="1">
    <location>
        <begin position="213"/>
        <end position="234"/>
    </location>
</feature>
<evidence type="ECO:0000313" key="2">
    <source>
        <dbReference type="EMBL" id="SFD02907.1"/>
    </source>
</evidence>
<organism evidence="2 3">
    <name type="scientific">Clostridium uliginosum</name>
    <dbReference type="NCBI Taxonomy" id="119641"/>
    <lineage>
        <taxon>Bacteria</taxon>
        <taxon>Bacillati</taxon>
        <taxon>Bacillota</taxon>
        <taxon>Clostridia</taxon>
        <taxon>Eubacteriales</taxon>
        <taxon>Clostridiaceae</taxon>
        <taxon>Clostridium</taxon>
    </lineage>
</organism>
<gene>
    <name evidence="2" type="ORF">SAMN05421842_11769</name>
</gene>
<keyword evidence="1" id="KW-0472">Membrane</keyword>
<sequence>MKLLLRIINKKSIITLIIIIVAIFLILLRTIKYSIDITNVYYPIKLSYIYYELIKSNVFTLCLIPIFLFLMKNIYTFLYKYKVIIKYDDLYLWWKKVFFNTICLSIIYTIIINLIVLIESCIKIGFSKEIYINLYIYLAISIFTQIAFFLMLGIFMNILMFIKKKNYIWFISITITILFTDNLFSTLKLFDLNIKNVLFFTLQDNIMKYSNNLLILGIIIFINAITYEIGFNIIKKKDIYWRE</sequence>
<proteinExistence type="predicted"/>